<organism evidence="1">
    <name type="scientific">Medicago truncatula</name>
    <name type="common">Barrel medic</name>
    <name type="synonym">Medicago tribuloides</name>
    <dbReference type="NCBI Taxonomy" id="3880"/>
    <lineage>
        <taxon>Eukaryota</taxon>
        <taxon>Viridiplantae</taxon>
        <taxon>Streptophyta</taxon>
        <taxon>Embryophyta</taxon>
        <taxon>Tracheophyta</taxon>
        <taxon>Spermatophyta</taxon>
        <taxon>Magnoliopsida</taxon>
        <taxon>eudicotyledons</taxon>
        <taxon>Gunneridae</taxon>
        <taxon>Pentapetalae</taxon>
        <taxon>rosids</taxon>
        <taxon>fabids</taxon>
        <taxon>Fabales</taxon>
        <taxon>Fabaceae</taxon>
        <taxon>Papilionoideae</taxon>
        <taxon>50 kb inversion clade</taxon>
        <taxon>NPAAA clade</taxon>
        <taxon>Hologalegina</taxon>
        <taxon>IRL clade</taxon>
        <taxon>Trifolieae</taxon>
        <taxon>Medicago</taxon>
    </lineage>
</organism>
<dbReference type="EMBL" id="BT143476">
    <property type="protein sequence ID" value="AFK43270.1"/>
    <property type="molecule type" value="mRNA"/>
</dbReference>
<reference evidence="1" key="1">
    <citation type="submission" date="2012-05" db="EMBL/GenBank/DDBJ databases">
        <authorList>
            <person name="Krishnakumar V."/>
            <person name="Cheung F."/>
            <person name="Xiao Y."/>
            <person name="Chan A."/>
            <person name="Moskal W.A."/>
            <person name="Town C.D."/>
        </authorList>
    </citation>
    <scope>NUCLEOTIDE SEQUENCE</scope>
</reference>
<proteinExistence type="evidence at transcript level"/>
<evidence type="ECO:0000313" key="1">
    <source>
        <dbReference type="EMBL" id="AFK43270.1"/>
    </source>
</evidence>
<sequence length="25" mass="2669">MTFNCPNCSLIIIPAATGGQRTNVF</sequence>
<dbReference type="AlphaFoldDB" id="I3SSM8"/>
<accession>I3SSM8</accession>
<protein>
    <submittedName>
        <fullName evidence="1">Uncharacterized protein</fullName>
    </submittedName>
</protein>
<name>I3SSM8_MEDTR</name>